<feature type="domain" description="DUF753" evidence="2">
    <location>
        <begin position="1174"/>
        <end position="1250"/>
    </location>
</feature>
<evidence type="ECO:0000313" key="3">
    <source>
        <dbReference type="EnsemblMetazoa" id="AMIN006157-PA"/>
    </source>
</evidence>
<protein>
    <recommendedName>
        <fullName evidence="2">DUF753 domain-containing protein</fullName>
    </recommendedName>
</protein>
<dbReference type="Proteomes" id="UP000075920">
    <property type="component" value="Unassembled WGS sequence"/>
</dbReference>
<evidence type="ECO:0000259" key="2">
    <source>
        <dbReference type="Pfam" id="PF05444"/>
    </source>
</evidence>
<feature type="domain" description="DUF753" evidence="2">
    <location>
        <begin position="1020"/>
        <end position="1088"/>
    </location>
</feature>
<feature type="signal peptide" evidence="1">
    <location>
        <begin position="1"/>
        <end position="28"/>
    </location>
</feature>
<dbReference type="VEuPathDB" id="VectorBase:AMIN006157"/>
<keyword evidence="4" id="KW-1185">Reference proteome</keyword>
<dbReference type="PANTHER" id="PTHR21721">
    <property type="entry name" value="GH09876P-RELATED"/>
    <property type="match status" value="1"/>
</dbReference>
<dbReference type="PANTHER" id="PTHR21721:SF26">
    <property type="entry name" value="DUF753 DOMAIN-CONTAINING PROTEIN-RELATED"/>
    <property type="match status" value="1"/>
</dbReference>
<dbReference type="Pfam" id="PF05444">
    <property type="entry name" value="DUF753"/>
    <property type="match status" value="9"/>
</dbReference>
<evidence type="ECO:0000313" key="4">
    <source>
        <dbReference type="Proteomes" id="UP000075920"/>
    </source>
</evidence>
<feature type="domain" description="DUF753" evidence="2">
    <location>
        <begin position="1822"/>
        <end position="1895"/>
    </location>
</feature>
<dbReference type="EnsemblMetazoa" id="AMIN006157-RA">
    <property type="protein sequence ID" value="AMIN006157-PA"/>
    <property type="gene ID" value="AMIN006157"/>
</dbReference>
<feature type="domain" description="DUF753" evidence="2">
    <location>
        <begin position="1260"/>
        <end position="1326"/>
    </location>
</feature>
<feature type="domain" description="DUF753" evidence="2">
    <location>
        <begin position="165"/>
        <end position="233"/>
    </location>
</feature>
<name>A0A182W735_9DIPT</name>
<feature type="domain" description="DUF753" evidence="2">
    <location>
        <begin position="1336"/>
        <end position="1418"/>
    </location>
</feature>
<keyword evidence="1" id="KW-0732">Signal</keyword>
<reference evidence="3" key="2">
    <citation type="submission" date="2020-05" db="UniProtKB">
        <authorList>
            <consortium name="EnsemblMetazoa"/>
        </authorList>
    </citation>
    <scope>IDENTIFICATION</scope>
    <source>
        <strain evidence="3">MINIMUS1</strain>
    </source>
</reference>
<dbReference type="InterPro" id="IPR008472">
    <property type="entry name" value="DUF753"/>
</dbReference>
<feature type="chain" id="PRO_5008140868" description="DUF753 domain-containing protein" evidence="1">
    <location>
        <begin position="29"/>
        <end position="2328"/>
    </location>
</feature>
<organism evidence="3 4">
    <name type="scientific">Anopheles minimus</name>
    <dbReference type="NCBI Taxonomy" id="112268"/>
    <lineage>
        <taxon>Eukaryota</taxon>
        <taxon>Metazoa</taxon>
        <taxon>Ecdysozoa</taxon>
        <taxon>Arthropoda</taxon>
        <taxon>Hexapoda</taxon>
        <taxon>Insecta</taxon>
        <taxon>Pterygota</taxon>
        <taxon>Neoptera</taxon>
        <taxon>Endopterygota</taxon>
        <taxon>Diptera</taxon>
        <taxon>Nematocera</taxon>
        <taxon>Culicoidea</taxon>
        <taxon>Culicidae</taxon>
        <taxon>Anophelinae</taxon>
        <taxon>Anopheles</taxon>
    </lineage>
</organism>
<accession>A0A182W735</accession>
<feature type="domain" description="DUF753" evidence="2">
    <location>
        <begin position="2151"/>
        <end position="2224"/>
    </location>
</feature>
<evidence type="ECO:0000256" key="1">
    <source>
        <dbReference type="SAM" id="SignalP"/>
    </source>
</evidence>
<feature type="domain" description="DUF753" evidence="2">
    <location>
        <begin position="1586"/>
        <end position="1659"/>
    </location>
</feature>
<proteinExistence type="predicted"/>
<feature type="domain" description="DUF753" evidence="2">
    <location>
        <begin position="1502"/>
        <end position="1574"/>
    </location>
</feature>
<reference evidence="4" key="1">
    <citation type="submission" date="2013-03" db="EMBL/GenBank/DDBJ databases">
        <title>The Genome Sequence of Anopheles minimus MINIMUS1.</title>
        <authorList>
            <consortium name="The Broad Institute Genomics Platform"/>
            <person name="Neafsey D.E."/>
            <person name="Walton C."/>
            <person name="Walker B."/>
            <person name="Young S.K."/>
            <person name="Zeng Q."/>
            <person name="Gargeya S."/>
            <person name="Fitzgerald M."/>
            <person name="Haas B."/>
            <person name="Abouelleil A."/>
            <person name="Allen A.W."/>
            <person name="Alvarado L."/>
            <person name="Arachchi H.M."/>
            <person name="Berlin A.M."/>
            <person name="Chapman S.B."/>
            <person name="Gainer-Dewar J."/>
            <person name="Goldberg J."/>
            <person name="Griggs A."/>
            <person name="Gujja S."/>
            <person name="Hansen M."/>
            <person name="Howarth C."/>
            <person name="Imamovic A."/>
            <person name="Ireland A."/>
            <person name="Larimer J."/>
            <person name="McCowan C."/>
            <person name="Murphy C."/>
            <person name="Pearson M."/>
            <person name="Poon T.W."/>
            <person name="Priest M."/>
            <person name="Roberts A."/>
            <person name="Saif S."/>
            <person name="Shea T."/>
            <person name="Sisk P."/>
            <person name="Sykes S."/>
            <person name="Wortman J."/>
            <person name="Nusbaum C."/>
            <person name="Birren B."/>
        </authorList>
    </citation>
    <scope>NUCLEOTIDE SEQUENCE [LARGE SCALE GENOMIC DNA]</scope>
    <source>
        <strain evidence="4">MINIMUS1</strain>
    </source>
</reference>
<sequence length="2328" mass="254690">MNPSAMWLKKIPVISVVILVILVPTVSAQQLTCYWCTECDAFDPSQTTQCLSECSVWYTTSGEPSSVSRGCLDQAQEGVMVYDHCETDLCNTAQVTRCARCSSDVSAECESVICPTTADQCYLNPADGHRGCTSDQEFELDCIPGSNTCTVCDSSPNEACNDVRKCVVCDTSKEPECLQDELYVQRCAATTDQCYRYLDIQQALHLGCTSEPDYSINCIGAGNCRTCTSDECNRDASTKQTHRGCFSGSIPTYDVFDVCTTNGCNDRIFPDHLQCYQCVGCDEINGDHLNFCSNTEATSCYTLSADPEAEVPRMLTRGCNTDDEYAYCQPDRNCLTCVGNQCNGESSQVARFCDRCDGFEECEKQLLTINCAERSFTNQCYLYSDGVGLLKKGCIADLDPTMAEACYDQSDERCSLCKDIQCNRKHCVKCDSRTDGIVCVLGDKNAASLRYKLCQGDVCRIEIDAEGQTKRGCMEDFQGPCDPTTCRETILSGTNGGVFPADRRQCFQCEGENCWMEQQSENAHYCQLYRGSEDGCYIYNDGSTIVRGCTTDPDAKCTTQDDDPQYCTISFEDLKNDIVQQQTPITCYQDCSENVLSCVPVSCPPPTDRCFLSVSNNGVITRGCTEYDCPGDSKDCFTCKEPNCNGVYSVCSSCDTSVDTDCTVGEEHGDVCEQSNGCFQYQNEYRAIYGCADEAPALCLEDEEHCKFCEQPFCNTKALSLCYVCTDCQDVLTPIVQRTKLCATDEDHCITGLIGERIDRGCRDEMPQPIEDYIILEDCTERTCNSLAITNWVSCYVCTDCAEVTSETETMLCPNPPTHQCYMKRESNGVIIRGCANEDTRASCDDGINCAECGDDNCNNLSVPREFSCVQCERSESCADYNVLSECLNQMGMVFDACVVHTTDAGVTKGCISSLPLFALCYGNTNNVRCNVTQESQGNARSVQCIDCKGDDVECIRGDFNELPTVTYFHGSCVSFLDESGMVVRGNVVEYPESKDAPHYVECFADACNVGMFPEDRLLCYQCSGEECARLAQSALTPEPCLRYDTTSAKCYTWYDSASRAQRGCVLDDTVCEMEDVECQSCTENGCNDLGYDSFSDTKVCVKCSTNRACDESPTEEICSDGGGCYTFFSELLATAKGCVSELSESMAWYGECAAGSESDRCERCNGDLCNSNRCYVCNSMVGTAANCIEPSRGITESSACTEIESDCVAFIDDNGHTVRGCSDTFDQNQLAECSEASGNCLRCKGDHCNGGPLPKNRIKCYQCSGTPECLYPTKNSEQYCDVYREGEDSCYTYFQDETTVERGCTQQREEPCEQNCHKCNTTACNDQQAFVQNSLSCAQCSGDDCPGIDATELAIVKPCQVELLFGRTDQCYTYFHPDGTLERGCLSELTKSDPVIASKCLDASDLGCKLCSKDGCNVRSVKCFVCNTNTDPGCADNLDETNQNSFLQACGTGQCVSLLDETTTRKGCSEDFVVECESAEMCLVTIGSMSNSAIYPADRLRCYKCQGGSTCDEIESSTRSFVCQEYNKNDECYTYVSDAGETFRGCVSDPEAANLCIEHPDLCIRCNSESACNTDPSRRSNELICAQCTRAAECEQMERFERCTQQVLLGRQDSCYVHSYAGEILARGCLSDAAASLRDRCAEGASNECSLCLCDRCNGPPVECVSCEGETGCGDPLRTTQDNLVVCQTGSCVSYVKHLTNGSSLIAKGCSEWYEQDTCSKAKGSEETYELCHSSACNNVMFPVERLKCYQCDGESCSDPSLEPTICEPYSENEMCYSFLDRQQKGCLRQLLDATECEQSEGQCVVCDSSDGCNVEPRALECISCSSKTDPSCADPTAIPKDKKICAVGGCVTLIDDDGYTVRGCANDFNASSALCTGAGAPTCHVCSESDSCNDALFPSNRLQCYQCSGTNCLDVTQQIPSVCQRYSADDACYTYAATPTNVRRGCLSDSIADCSEECVTCASGDGCNDQPLIVPNPLTCHHCEGADCAKLQQTAKGTVCPDILLGRTDACYTFVEKYSVSRGCLTEETACNPANVNCHVCTGGNDCNVDEYSIALHECIQCDEDITGERCKWGFERSAAQRCTSDMSSDEVGCFTCYTTTEENRADTLTPIFHRGCVGEDRQALCEPATVHVCLGAGCNQRNEQLQICAKCEEGSCNGDRWSVEECRGIVPYERRGCYLMIDARKRIIARGCVSDLSEGTFAQCSNVKDSSCKTCLGNECNHGVVGADDNRFSVSSHLVETKNRVMRRTSRWKGFCCCCCVPTLCVGLSCVQRIRSSSMVGCEKQNPFRASIASSTPFTSVCTMIGTGCDWHMREVESSRGLEMS</sequence>